<comment type="caution">
    <text evidence="6">The sequence shown here is derived from an EMBL/GenBank/DDBJ whole genome shotgun (WGS) entry which is preliminary data.</text>
</comment>
<dbReference type="Pfam" id="PF00903">
    <property type="entry name" value="Glyoxalase"/>
    <property type="match status" value="1"/>
</dbReference>
<dbReference type="Proteomes" id="UP000182800">
    <property type="component" value="Unassembled WGS sequence"/>
</dbReference>
<dbReference type="OrthoDB" id="4725692at2"/>
<dbReference type="PANTHER" id="PTHR46036">
    <property type="entry name" value="LACTOYLGLUTATHIONE LYASE"/>
    <property type="match status" value="1"/>
</dbReference>
<dbReference type="GO" id="GO:0004462">
    <property type="term" value="F:lactoylglutathione lyase activity"/>
    <property type="evidence" value="ECO:0007669"/>
    <property type="project" value="TreeGrafter"/>
</dbReference>
<name>A0A0N8KEF6_9HYPH</name>
<dbReference type="PROSITE" id="PS51819">
    <property type="entry name" value="VOC"/>
    <property type="match status" value="1"/>
</dbReference>
<evidence type="ECO:0000313" key="7">
    <source>
        <dbReference type="EMBL" id="SCC81732.1"/>
    </source>
</evidence>
<evidence type="ECO:0000256" key="3">
    <source>
        <dbReference type="ARBA" id="ARBA00032460"/>
    </source>
</evidence>
<accession>A0A0N8KEF6</accession>
<reference evidence="7 9" key="2">
    <citation type="submission" date="2016-08" db="EMBL/GenBank/DDBJ databases">
        <authorList>
            <person name="Varghese N."/>
            <person name="Submissions Spin"/>
        </authorList>
    </citation>
    <scope>NUCLEOTIDE SEQUENCE [LARGE SCALE GENOMIC DNA]</scope>
    <source>
        <strain evidence="7 9">HL-109</strain>
    </source>
</reference>
<dbReference type="PANTHER" id="PTHR46036:SF5">
    <property type="entry name" value="LACTOYLGLUTATHIONE LYASE"/>
    <property type="match status" value="1"/>
</dbReference>
<evidence type="ECO:0000256" key="2">
    <source>
        <dbReference type="ARBA" id="ARBA00030892"/>
    </source>
</evidence>
<dbReference type="EMBL" id="FMBM01000002">
    <property type="protein sequence ID" value="SCC81732.1"/>
    <property type="molecule type" value="Genomic_DNA"/>
</dbReference>
<dbReference type="PATRIC" id="fig|1653334.4.peg.2557"/>
<dbReference type="STRING" id="1653334.GA0071312_2693"/>
<dbReference type="InterPro" id="IPR029068">
    <property type="entry name" value="Glyas_Bleomycin-R_OHBP_Dase"/>
</dbReference>
<sequence>MSAAITVPKPIHSMIRVLDETRSVDFYSRAFGLEIADRFPFEGFTLVYLRNASSGFELELTINHDRTEPYDLGDGYGHIAFAVEDIEAEHARFAREGLSPKPIKAFHRDGALMAKFFFVADPDGYKIEVLQRHGRYG</sequence>
<evidence type="ECO:0000313" key="6">
    <source>
        <dbReference type="EMBL" id="KPQ11202.1"/>
    </source>
</evidence>
<dbReference type="SUPFAM" id="SSF54593">
    <property type="entry name" value="Glyoxalase/Bleomycin resistance protein/Dihydroxybiphenyl dioxygenase"/>
    <property type="match status" value="1"/>
</dbReference>
<proteinExistence type="predicted"/>
<evidence type="ECO:0000313" key="8">
    <source>
        <dbReference type="Proteomes" id="UP000050497"/>
    </source>
</evidence>
<dbReference type="Proteomes" id="UP000050497">
    <property type="component" value="Unassembled WGS sequence"/>
</dbReference>
<keyword evidence="6" id="KW-0456">Lyase</keyword>
<dbReference type="GO" id="GO:0019243">
    <property type="term" value="P:methylglyoxal catabolic process to D-lactate via S-lactoyl-glutathione"/>
    <property type="evidence" value="ECO:0007669"/>
    <property type="project" value="TreeGrafter"/>
</dbReference>
<organism evidence="6 8">
    <name type="scientific">Saliniramus fredricksonii</name>
    <dbReference type="NCBI Taxonomy" id="1653334"/>
    <lineage>
        <taxon>Bacteria</taxon>
        <taxon>Pseudomonadati</taxon>
        <taxon>Pseudomonadota</taxon>
        <taxon>Alphaproteobacteria</taxon>
        <taxon>Hyphomicrobiales</taxon>
        <taxon>Salinarimonadaceae</taxon>
        <taxon>Saliniramus</taxon>
    </lineage>
</organism>
<dbReference type="InterPro" id="IPR037523">
    <property type="entry name" value="VOC_core"/>
</dbReference>
<dbReference type="RefSeq" id="WP_074445373.1">
    <property type="nucleotide sequence ID" value="NZ_FMBM01000002.1"/>
</dbReference>
<evidence type="ECO:0000256" key="4">
    <source>
        <dbReference type="ARBA" id="ARBA00033298"/>
    </source>
</evidence>
<dbReference type="EMBL" id="LJSX01000009">
    <property type="protein sequence ID" value="KPQ11202.1"/>
    <property type="molecule type" value="Genomic_DNA"/>
</dbReference>
<keyword evidence="9" id="KW-1185">Reference proteome</keyword>
<dbReference type="AlphaFoldDB" id="A0A0N8KEF6"/>
<gene>
    <name evidence="6" type="primary">gloA</name>
    <name evidence="7" type="ORF">GA0071312_2693</name>
    <name evidence="6" type="ORF">HLUCCO17_07405</name>
</gene>
<protein>
    <recommendedName>
        <fullName evidence="2">Aldoketomutase</fullName>
    </recommendedName>
    <alternativeName>
        <fullName evidence="1">Ketone-aldehyde mutase</fullName>
    </alternativeName>
    <alternativeName>
        <fullName evidence="3">Methylglyoxalase</fullName>
    </alternativeName>
    <alternativeName>
        <fullName evidence="4">S-D-lactoylglutathione methylglyoxal lyase</fullName>
    </alternativeName>
</protein>
<evidence type="ECO:0000313" key="9">
    <source>
        <dbReference type="Proteomes" id="UP000182800"/>
    </source>
</evidence>
<dbReference type="GO" id="GO:0005737">
    <property type="term" value="C:cytoplasm"/>
    <property type="evidence" value="ECO:0007669"/>
    <property type="project" value="TreeGrafter"/>
</dbReference>
<dbReference type="InterPro" id="IPR004360">
    <property type="entry name" value="Glyas_Fos-R_dOase_dom"/>
</dbReference>
<evidence type="ECO:0000259" key="5">
    <source>
        <dbReference type="PROSITE" id="PS51819"/>
    </source>
</evidence>
<reference evidence="6 8" key="1">
    <citation type="submission" date="2015-09" db="EMBL/GenBank/DDBJ databases">
        <title>Identification and resolution of microdiversity through metagenomic sequencing of parallel consortia.</title>
        <authorList>
            <person name="Nelson W.C."/>
            <person name="Romine M.F."/>
            <person name="Lindemann S.R."/>
        </authorList>
    </citation>
    <scope>NUCLEOTIDE SEQUENCE [LARGE SCALE GENOMIC DNA]</scope>
    <source>
        <strain evidence="6">HL-109</strain>
    </source>
</reference>
<dbReference type="Gene3D" id="3.10.180.10">
    <property type="entry name" value="2,3-Dihydroxybiphenyl 1,2-Dioxygenase, domain 1"/>
    <property type="match status" value="1"/>
</dbReference>
<evidence type="ECO:0000256" key="1">
    <source>
        <dbReference type="ARBA" id="ARBA00030291"/>
    </source>
</evidence>
<feature type="domain" description="VOC" evidence="5">
    <location>
        <begin position="9"/>
        <end position="132"/>
    </location>
</feature>